<dbReference type="RefSeq" id="WP_003636573.1">
    <property type="nucleotide sequence ID" value="NZ_AZDF01000005.1"/>
</dbReference>
<evidence type="ECO:0000256" key="5">
    <source>
        <dbReference type="ARBA" id="ARBA00022692"/>
    </source>
</evidence>
<organism evidence="11 12">
    <name type="scientific">Lentilactobacillus hilgardii (strain ATCC 8290 / DSM 20176 / CCUG 30140 / JCM 1155 / KCTC 3500 / NBRC 15886 / NCIMB 8040 / NRRL B-1843 / 9)</name>
    <dbReference type="NCBI Taxonomy" id="1423757"/>
    <lineage>
        <taxon>Bacteria</taxon>
        <taxon>Bacillati</taxon>
        <taxon>Bacillota</taxon>
        <taxon>Bacilli</taxon>
        <taxon>Lactobacillales</taxon>
        <taxon>Lactobacillaceae</taxon>
        <taxon>Lentilactobacillus</taxon>
    </lineage>
</organism>
<dbReference type="GO" id="GO:0016757">
    <property type="term" value="F:glycosyltransferase activity"/>
    <property type="evidence" value="ECO:0007669"/>
    <property type="project" value="UniProtKB-KW"/>
</dbReference>
<evidence type="ECO:0000313" key="12">
    <source>
        <dbReference type="Proteomes" id="UP000003752"/>
    </source>
</evidence>
<keyword evidence="6 9" id="KW-1133">Transmembrane helix</keyword>
<dbReference type="InterPro" id="IPR029044">
    <property type="entry name" value="Nucleotide-diphossugar_trans"/>
</dbReference>
<dbReference type="PANTHER" id="PTHR48090">
    <property type="entry name" value="UNDECAPRENYL-PHOSPHATE 4-DEOXY-4-FORMAMIDO-L-ARABINOSE TRANSFERASE-RELATED"/>
    <property type="match status" value="1"/>
</dbReference>
<comment type="similarity">
    <text evidence="8">Belongs to the glycosyltransferase 2 family. GtrB subfamily.</text>
</comment>
<feature type="transmembrane region" description="Helical" evidence="9">
    <location>
        <begin position="263"/>
        <end position="286"/>
    </location>
</feature>
<dbReference type="EMBL" id="ACGP01000163">
    <property type="protein sequence ID" value="EEI24074.1"/>
    <property type="molecule type" value="Genomic_DNA"/>
</dbReference>
<comment type="caution">
    <text evidence="11">The sequence shown here is derived from an EMBL/GenBank/DDBJ whole genome shotgun (WGS) entry which is preliminary data.</text>
</comment>
<evidence type="ECO:0000256" key="4">
    <source>
        <dbReference type="ARBA" id="ARBA00022679"/>
    </source>
</evidence>
<accession>C0XKH1</accession>
<dbReference type="SMR" id="C0XKH1"/>
<evidence type="ECO:0000256" key="8">
    <source>
        <dbReference type="ARBA" id="ARBA00038152"/>
    </source>
</evidence>
<evidence type="ECO:0000256" key="3">
    <source>
        <dbReference type="ARBA" id="ARBA00022676"/>
    </source>
</evidence>
<dbReference type="InterPro" id="IPR001173">
    <property type="entry name" value="Glyco_trans_2-like"/>
</dbReference>
<dbReference type="Pfam" id="PF00535">
    <property type="entry name" value="Glycos_transf_2"/>
    <property type="match status" value="1"/>
</dbReference>
<sequence length="337" mass="38203">MEKSTDLISVVLPVFNEEQVIERTIDTLEAFISNQPQKFELIFVDDGSKDKSVALINEAQNLHRNIKVVQFSRNFGHQLAITAGIRYTSGDAVVVMDADLQDPPSVIVEMIKKWKEGAEVVYGKRVSRDGETFFKKITAAIFYRTLRKITSINIPLDTGDFRLMDRKVVHELSKMNETDPYVRGMVSWVGFNQASVEYERQERIAGESKYPLSKMIRLAMDGVTSFSAFPLQLANWLGTLSIIFSIGYLIITLFTGFKTLQFAVFSLFLLVGLVFLSLGLVGSYLYRIFEASRKRPLYIVAKTSGFQSATQEVHDASKHGHKTTMYYARPSKNQVFE</sequence>
<dbReference type="Proteomes" id="UP000003752">
    <property type="component" value="Unassembled WGS sequence"/>
</dbReference>
<dbReference type="EC" id="2.4.-.-" evidence="11"/>
<evidence type="ECO:0000313" key="11">
    <source>
        <dbReference type="EMBL" id="EEI24074.1"/>
    </source>
</evidence>
<evidence type="ECO:0000259" key="10">
    <source>
        <dbReference type="Pfam" id="PF00535"/>
    </source>
</evidence>
<gene>
    <name evidence="11" type="ORF">HMPREF0519_1732</name>
</gene>
<protein>
    <submittedName>
        <fullName evidence="11">Glycosyltransferase, group 2 family protein</fullName>
        <ecNumber evidence="11">2.4.-.-</ecNumber>
    </submittedName>
</protein>
<dbReference type="CDD" id="cd04187">
    <property type="entry name" value="DPM1_like_bac"/>
    <property type="match status" value="1"/>
</dbReference>
<dbReference type="GO" id="GO:0005886">
    <property type="term" value="C:plasma membrane"/>
    <property type="evidence" value="ECO:0007669"/>
    <property type="project" value="UniProtKB-SubCell"/>
</dbReference>
<dbReference type="PANTHER" id="PTHR48090:SF1">
    <property type="entry name" value="PROPHAGE BACTOPRENOL GLUCOSYL TRANSFERASE HOMOLOG"/>
    <property type="match status" value="1"/>
</dbReference>
<keyword evidence="12" id="KW-1185">Reference proteome</keyword>
<feature type="transmembrane region" description="Helical" evidence="9">
    <location>
        <begin position="236"/>
        <end position="257"/>
    </location>
</feature>
<keyword evidence="5 9" id="KW-0812">Transmembrane</keyword>
<dbReference type="FunFam" id="3.90.550.10:FF:000079">
    <property type="entry name" value="Probable glycosyl transferase"/>
    <property type="match status" value="1"/>
</dbReference>
<keyword evidence="2" id="KW-1003">Cell membrane</keyword>
<evidence type="ECO:0000256" key="9">
    <source>
        <dbReference type="SAM" id="Phobius"/>
    </source>
</evidence>
<reference evidence="11 12" key="1">
    <citation type="submission" date="2009-01" db="EMBL/GenBank/DDBJ databases">
        <authorList>
            <person name="Qin X."/>
            <person name="Bachman B."/>
            <person name="Battles P."/>
            <person name="Bell A."/>
            <person name="Bess C."/>
            <person name="Bickham C."/>
            <person name="Chaboub L."/>
            <person name="Chen D."/>
            <person name="Coyle M."/>
            <person name="Deiros D.R."/>
            <person name="Dinh H."/>
            <person name="Forbes L."/>
            <person name="Fowler G."/>
            <person name="Francisco L."/>
            <person name="Fu Q."/>
            <person name="Gubbala S."/>
            <person name="Hale W."/>
            <person name="Han Y."/>
            <person name="Hemphill L."/>
            <person name="Highlander S.K."/>
            <person name="Hirani K."/>
            <person name="Hogues M."/>
            <person name="Jackson L."/>
            <person name="Jakkamsetti A."/>
            <person name="Javaid M."/>
            <person name="Jiang H."/>
            <person name="Korchina V."/>
            <person name="Kovar C."/>
            <person name="Lara F."/>
            <person name="Lee S."/>
            <person name="Mata R."/>
            <person name="Mathew T."/>
            <person name="Moen C."/>
            <person name="Morales K."/>
            <person name="Munidasa M."/>
            <person name="Nazareth L."/>
            <person name="Ngo R."/>
            <person name="Nguyen L."/>
            <person name="Okwuonu G."/>
            <person name="Ongeri F."/>
            <person name="Patil S."/>
            <person name="Petrosino J."/>
            <person name="Pham C."/>
            <person name="Pham P."/>
            <person name="Pu L.-L."/>
            <person name="Puazo M."/>
            <person name="Raj R."/>
            <person name="Reid J."/>
            <person name="Rouhana J."/>
            <person name="Saada N."/>
            <person name="Shang Y."/>
            <person name="Simmons D."/>
            <person name="Thornton R."/>
            <person name="Warren J."/>
            <person name="Weissenberger G."/>
            <person name="Zhang J."/>
            <person name="Zhang L."/>
            <person name="Zhou C."/>
            <person name="Zhu D."/>
            <person name="Muzny D."/>
            <person name="Worley K."/>
            <person name="Gibbs R."/>
        </authorList>
    </citation>
    <scope>NUCLEOTIDE SEQUENCE [LARGE SCALE GENOMIC DNA]</scope>
    <source>
        <strain evidence="12">ATCC 8290 / DSM 20176 / CCUG 30140 / JCM 1155 / KCTC 3500 / NBRC 15886 / NCIMB 8040 / NRRL B-1843 / 9</strain>
    </source>
</reference>
<comment type="subcellular location">
    <subcellularLocation>
        <location evidence="1">Cell membrane</location>
        <topology evidence="1">Multi-pass membrane protein</topology>
    </subcellularLocation>
</comment>
<keyword evidence="3 11" id="KW-0328">Glycosyltransferase</keyword>
<dbReference type="InterPro" id="IPR050256">
    <property type="entry name" value="Glycosyltransferase_2"/>
</dbReference>
<evidence type="ECO:0000256" key="7">
    <source>
        <dbReference type="ARBA" id="ARBA00023136"/>
    </source>
</evidence>
<evidence type="ECO:0000256" key="6">
    <source>
        <dbReference type="ARBA" id="ARBA00022989"/>
    </source>
</evidence>
<keyword evidence="7 9" id="KW-0472">Membrane</keyword>
<proteinExistence type="inferred from homology"/>
<dbReference type="AlphaFoldDB" id="C0XKH1"/>
<evidence type="ECO:0000256" key="2">
    <source>
        <dbReference type="ARBA" id="ARBA00022475"/>
    </source>
</evidence>
<dbReference type="PATRIC" id="fig|1423757.3.peg.2065"/>
<dbReference type="SUPFAM" id="SSF53448">
    <property type="entry name" value="Nucleotide-diphospho-sugar transferases"/>
    <property type="match status" value="1"/>
</dbReference>
<dbReference type="HOGENOM" id="CLU_033536_0_1_9"/>
<keyword evidence="4 11" id="KW-0808">Transferase</keyword>
<dbReference type="CAZy" id="GT2">
    <property type="family name" value="Glycosyltransferase Family 2"/>
</dbReference>
<dbReference type="Gene3D" id="3.90.550.10">
    <property type="entry name" value="Spore Coat Polysaccharide Biosynthesis Protein SpsA, Chain A"/>
    <property type="match status" value="1"/>
</dbReference>
<name>C0XKH1_LENH9</name>
<evidence type="ECO:0000256" key="1">
    <source>
        <dbReference type="ARBA" id="ARBA00004651"/>
    </source>
</evidence>
<feature type="domain" description="Glycosyltransferase 2-like" evidence="10">
    <location>
        <begin position="9"/>
        <end position="172"/>
    </location>
</feature>